<dbReference type="EMBL" id="QJKJ01007550">
    <property type="protein sequence ID" value="RDX82800.1"/>
    <property type="molecule type" value="Genomic_DNA"/>
</dbReference>
<dbReference type="AlphaFoldDB" id="A0A371FX64"/>
<protein>
    <submittedName>
        <fullName evidence="2">Uncharacterized protein</fullName>
    </submittedName>
</protein>
<dbReference type="OrthoDB" id="1431642at2759"/>
<evidence type="ECO:0000313" key="3">
    <source>
        <dbReference type="Proteomes" id="UP000257109"/>
    </source>
</evidence>
<accession>A0A371FX64</accession>
<reference evidence="2" key="1">
    <citation type="submission" date="2018-05" db="EMBL/GenBank/DDBJ databases">
        <title>Draft genome of Mucuna pruriens seed.</title>
        <authorList>
            <person name="Nnadi N.E."/>
            <person name="Vos R."/>
            <person name="Hasami M.H."/>
            <person name="Devisetty U.K."/>
            <person name="Aguiy J.C."/>
        </authorList>
    </citation>
    <scope>NUCLEOTIDE SEQUENCE [LARGE SCALE GENOMIC DNA]</scope>
    <source>
        <strain evidence="2">JCA_2017</strain>
    </source>
</reference>
<organism evidence="2 3">
    <name type="scientific">Mucuna pruriens</name>
    <name type="common">Velvet bean</name>
    <name type="synonym">Dolichos pruriens</name>
    <dbReference type="NCBI Taxonomy" id="157652"/>
    <lineage>
        <taxon>Eukaryota</taxon>
        <taxon>Viridiplantae</taxon>
        <taxon>Streptophyta</taxon>
        <taxon>Embryophyta</taxon>
        <taxon>Tracheophyta</taxon>
        <taxon>Spermatophyta</taxon>
        <taxon>Magnoliopsida</taxon>
        <taxon>eudicotyledons</taxon>
        <taxon>Gunneridae</taxon>
        <taxon>Pentapetalae</taxon>
        <taxon>rosids</taxon>
        <taxon>fabids</taxon>
        <taxon>Fabales</taxon>
        <taxon>Fabaceae</taxon>
        <taxon>Papilionoideae</taxon>
        <taxon>50 kb inversion clade</taxon>
        <taxon>NPAAA clade</taxon>
        <taxon>indigoferoid/millettioid clade</taxon>
        <taxon>Phaseoleae</taxon>
        <taxon>Mucuna</taxon>
    </lineage>
</organism>
<comment type="caution">
    <text evidence="2">The sequence shown here is derived from an EMBL/GenBank/DDBJ whole genome shotgun (WGS) entry which is preliminary data.</text>
</comment>
<keyword evidence="3" id="KW-1185">Reference proteome</keyword>
<evidence type="ECO:0000313" key="2">
    <source>
        <dbReference type="EMBL" id="RDX82800.1"/>
    </source>
</evidence>
<name>A0A371FX64_MUCPR</name>
<feature type="non-terminal residue" evidence="2">
    <location>
        <position position="1"/>
    </location>
</feature>
<evidence type="ECO:0000256" key="1">
    <source>
        <dbReference type="SAM" id="MobiDB-lite"/>
    </source>
</evidence>
<sequence length="70" mass="8190">MERRSLDHHEMTTRKKGNVKHFSSSLRKNVIGKRFQDACTSVRKDMNKLPMEELLGTFKFHEIELNGDEG</sequence>
<feature type="compositionally biased region" description="Basic and acidic residues" evidence="1">
    <location>
        <begin position="1"/>
        <end position="13"/>
    </location>
</feature>
<feature type="region of interest" description="Disordered" evidence="1">
    <location>
        <begin position="1"/>
        <end position="23"/>
    </location>
</feature>
<dbReference type="Proteomes" id="UP000257109">
    <property type="component" value="Unassembled WGS sequence"/>
</dbReference>
<proteinExistence type="predicted"/>
<gene>
    <name evidence="2" type="ORF">CR513_36363</name>
</gene>